<evidence type="ECO:0000256" key="8">
    <source>
        <dbReference type="ARBA" id="ARBA00023242"/>
    </source>
</evidence>
<dbReference type="SMART" id="SM00478">
    <property type="entry name" value="ENDO3c"/>
    <property type="match status" value="1"/>
</dbReference>
<dbReference type="GO" id="GO:0006285">
    <property type="term" value="P:base-excision repair, AP site formation"/>
    <property type="evidence" value="ECO:0007669"/>
    <property type="project" value="TreeGrafter"/>
</dbReference>
<evidence type="ECO:0000256" key="2">
    <source>
        <dbReference type="ARBA" id="ARBA00010679"/>
    </source>
</evidence>
<evidence type="ECO:0000256" key="9">
    <source>
        <dbReference type="ARBA" id="ARBA00023268"/>
    </source>
</evidence>
<evidence type="ECO:0000256" key="13">
    <source>
        <dbReference type="ARBA" id="ARBA00073127"/>
    </source>
</evidence>
<dbReference type="OrthoDB" id="238681at2759"/>
<dbReference type="AlphaFoldDB" id="A0A9W3BAG1"/>
<dbReference type="PANTHER" id="PTHR10242:SF2">
    <property type="entry name" value="N-GLYCOSYLASE_DNA LYASE"/>
    <property type="match status" value="1"/>
</dbReference>
<keyword evidence="10" id="KW-0326">Glycosidase</keyword>
<dbReference type="Gene3D" id="1.10.1670.10">
    <property type="entry name" value="Helix-hairpin-Helix base-excision DNA repair enzymes (C-terminal)"/>
    <property type="match status" value="1"/>
</dbReference>
<evidence type="ECO:0000256" key="11">
    <source>
        <dbReference type="ARBA" id="ARBA00025652"/>
    </source>
</evidence>
<evidence type="ECO:0000256" key="7">
    <source>
        <dbReference type="ARBA" id="ARBA00023239"/>
    </source>
</evidence>
<sequence length="441" mass="50712">MKNTNPTRDEKKLHYAIPVIVESGERSFSCLKLMKNYLRWRKNSSGEWLGVMAGYVWRLKQSDDRILYQVYGKHNTAARESADINDKSFKLGQSNLNTLYENEALKDPKIVKNEVKQLAQTTIKGAKTKASTKRSNAKCKLPQVDSTSSHTIDSSPAVNDVSLSDDDHFSSLLHNYFQLGVDLRQLYKSWASKDPYFNQVASNFYGIRILRQDPVENLFSFVCSSNNNISRISSMVENLCTNYGEFITRLDETDYFTFPSISALCKENIETHLRQLGFGYRAKFIARIAREITENKSENWLRSLRDRPYSEAKSELLNLYGVGAKVADCVCLMSLDKTEAVPVDTHVWQITLKHYLTKLQSAKSLTDKLYNEIGDFYRSLWGPYAGWAHSVLFTADLRHNKRKELNTSLMMINICQEMTIRNVSLYVTLVSIYQQHLPWMS</sequence>
<gene>
    <name evidence="16" type="primary">LOC106051318</name>
</gene>
<comment type="function">
    <text evidence="11">DNA repair enzyme that incises DNA at 8-oxoG residues. Excises 7,8-dihydro-8-oxoguanine and 2,6-diamino-4-hydroxy-5-N-methylformamidopyrimidine (FAPY) from damaged DNA. Has a beta-lyase activity that nicks DNA 3' to the lesion.</text>
</comment>
<dbReference type="Gene3D" id="1.10.340.30">
    <property type="entry name" value="Hypothetical protein, domain 2"/>
    <property type="match status" value="1"/>
</dbReference>
<accession>A0A9W3BAG1</accession>
<keyword evidence="8" id="KW-0539">Nucleus</keyword>
<keyword evidence="9" id="KW-0511">Multifunctional enzyme</keyword>
<dbReference type="CDD" id="cd00056">
    <property type="entry name" value="ENDO3c"/>
    <property type="match status" value="1"/>
</dbReference>
<keyword evidence="5" id="KW-0378">Hydrolase</keyword>
<dbReference type="InterPro" id="IPR003265">
    <property type="entry name" value="HhH-GPD_domain"/>
</dbReference>
<evidence type="ECO:0000256" key="5">
    <source>
        <dbReference type="ARBA" id="ARBA00022801"/>
    </source>
</evidence>
<dbReference type="GO" id="GO:0140078">
    <property type="term" value="F:class I DNA-(apurinic or apyrimidinic site) endonuclease activity"/>
    <property type="evidence" value="ECO:0007669"/>
    <property type="project" value="UniProtKB-EC"/>
</dbReference>
<dbReference type="PANTHER" id="PTHR10242">
    <property type="entry name" value="8-OXOGUANINE DNA GLYCOSYLASE"/>
    <property type="match status" value="1"/>
</dbReference>
<dbReference type="Pfam" id="PF07934">
    <property type="entry name" value="OGG_N"/>
    <property type="match status" value="1"/>
</dbReference>
<comment type="similarity">
    <text evidence="2">Belongs to the type-1 OGG1 family.</text>
</comment>
<evidence type="ECO:0000256" key="6">
    <source>
        <dbReference type="ARBA" id="ARBA00023204"/>
    </source>
</evidence>
<evidence type="ECO:0000259" key="14">
    <source>
        <dbReference type="SMART" id="SM00478"/>
    </source>
</evidence>
<dbReference type="FunFam" id="1.10.1670.10:FF:000005">
    <property type="entry name" value="N-glycosylase/DNA lyase OGG1"/>
    <property type="match status" value="1"/>
</dbReference>
<protein>
    <recommendedName>
        <fullName evidence="13">N-glycosylase/DNA lyase</fullName>
        <ecNumber evidence="3">4.2.99.18</ecNumber>
    </recommendedName>
</protein>
<dbReference type="EC" id="4.2.99.18" evidence="3"/>
<dbReference type="SUPFAM" id="SSF55945">
    <property type="entry name" value="TATA-box binding protein-like"/>
    <property type="match status" value="2"/>
</dbReference>
<dbReference type="InterPro" id="IPR011257">
    <property type="entry name" value="DNA_glycosylase"/>
</dbReference>
<dbReference type="GO" id="GO:0034039">
    <property type="term" value="F:8-oxo-7,8-dihydroguanine DNA N-glycosylase activity"/>
    <property type="evidence" value="ECO:0007669"/>
    <property type="project" value="TreeGrafter"/>
</dbReference>
<evidence type="ECO:0000313" key="16">
    <source>
        <dbReference type="RefSeq" id="XP_055896414.1"/>
    </source>
</evidence>
<organism evidence="15 16">
    <name type="scientific">Biomphalaria glabrata</name>
    <name type="common">Bloodfluke planorb</name>
    <name type="synonym">Freshwater snail</name>
    <dbReference type="NCBI Taxonomy" id="6526"/>
    <lineage>
        <taxon>Eukaryota</taxon>
        <taxon>Metazoa</taxon>
        <taxon>Spiralia</taxon>
        <taxon>Lophotrochozoa</taxon>
        <taxon>Mollusca</taxon>
        <taxon>Gastropoda</taxon>
        <taxon>Heterobranchia</taxon>
        <taxon>Euthyneura</taxon>
        <taxon>Panpulmonata</taxon>
        <taxon>Hygrophila</taxon>
        <taxon>Lymnaeoidea</taxon>
        <taxon>Planorbidae</taxon>
        <taxon>Biomphalaria</taxon>
    </lineage>
</organism>
<dbReference type="GO" id="GO:0006289">
    <property type="term" value="P:nucleotide-excision repair"/>
    <property type="evidence" value="ECO:0007669"/>
    <property type="project" value="InterPro"/>
</dbReference>
<evidence type="ECO:0000256" key="3">
    <source>
        <dbReference type="ARBA" id="ARBA00012720"/>
    </source>
</evidence>
<dbReference type="GeneID" id="106051318"/>
<dbReference type="InterPro" id="IPR023170">
    <property type="entry name" value="HhH_base_excis_C"/>
</dbReference>
<dbReference type="Pfam" id="PF00730">
    <property type="entry name" value="HhH-GPD"/>
    <property type="match status" value="1"/>
</dbReference>
<dbReference type="Proteomes" id="UP001165740">
    <property type="component" value="Chromosome 9"/>
</dbReference>
<dbReference type="InterPro" id="IPR012904">
    <property type="entry name" value="OGG_N"/>
</dbReference>
<proteinExistence type="inferred from homology"/>
<dbReference type="FunFam" id="1.10.340.30:FF:000006">
    <property type="entry name" value="N-glycosylase/DNA lyase isoform X2"/>
    <property type="match status" value="1"/>
</dbReference>
<evidence type="ECO:0000256" key="10">
    <source>
        <dbReference type="ARBA" id="ARBA00023295"/>
    </source>
</evidence>
<dbReference type="OMA" id="RLCEAYS"/>
<comment type="catalytic activity">
    <reaction evidence="12">
        <text>2'-deoxyribonucleotide-(2'-deoxyribose 5'-phosphate)-2'-deoxyribonucleotide-DNA = a 3'-end 2'-deoxyribonucleotide-(2,3-dehydro-2,3-deoxyribose 5'-phosphate)-DNA + a 5'-end 5'-phospho-2'-deoxyribonucleoside-DNA + H(+)</text>
        <dbReference type="Rhea" id="RHEA:66592"/>
        <dbReference type="Rhea" id="RHEA-COMP:13180"/>
        <dbReference type="Rhea" id="RHEA-COMP:16897"/>
        <dbReference type="Rhea" id="RHEA-COMP:17067"/>
        <dbReference type="ChEBI" id="CHEBI:15378"/>
        <dbReference type="ChEBI" id="CHEBI:136412"/>
        <dbReference type="ChEBI" id="CHEBI:157695"/>
        <dbReference type="ChEBI" id="CHEBI:167181"/>
        <dbReference type="EC" id="4.2.99.18"/>
    </reaction>
</comment>
<reference evidence="16" key="1">
    <citation type="submission" date="2025-08" db="UniProtKB">
        <authorList>
            <consortium name="RefSeq"/>
        </authorList>
    </citation>
    <scope>IDENTIFICATION</scope>
</reference>
<dbReference type="GO" id="GO:0005634">
    <property type="term" value="C:nucleus"/>
    <property type="evidence" value="ECO:0007669"/>
    <property type="project" value="UniProtKB-SubCell"/>
</dbReference>
<keyword evidence="4" id="KW-0227">DNA damage</keyword>
<name>A0A9W3BAG1_BIOGL</name>
<evidence type="ECO:0000256" key="4">
    <source>
        <dbReference type="ARBA" id="ARBA00022763"/>
    </source>
</evidence>
<keyword evidence="6" id="KW-0234">DNA repair</keyword>
<keyword evidence="15" id="KW-1185">Reference proteome</keyword>
<dbReference type="GO" id="GO:0003684">
    <property type="term" value="F:damaged DNA binding"/>
    <property type="evidence" value="ECO:0007669"/>
    <property type="project" value="InterPro"/>
</dbReference>
<dbReference type="RefSeq" id="XP_055896414.1">
    <property type="nucleotide sequence ID" value="XM_056040439.1"/>
</dbReference>
<keyword evidence="7" id="KW-0456">Lyase</keyword>
<dbReference type="InterPro" id="IPR052054">
    <property type="entry name" value="Oxidative_DNA_repair_enzyme"/>
</dbReference>
<dbReference type="Gene3D" id="3.30.310.40">
    <property type="match status" value="1"/>
</dbReference>
<evidence type="ECO:0000256" key="12">
    <source>
        <dbReference type="ARBA" id="ARBA00044632"/>
    </source>
</evidence>
<evidence type="ECO:0000256" key="1">
    <source>
        <dbReference type="ARBA" id="ARBA00004123"/>
    </source>
</evidence>
<feature type="domain" description="HhH-GPD" evidence="14">
    <location>
        <begin position="223"/>
        <end position="390"/>
    </location>
</feature>
<evidence type="ECO:0000313" key="15">
    <source>
        <dbReference type="Proteomes" id="UP001165740"/>
    </source>
</evidence>
<comment type="subcellular location">
    <subcellularLocation>
        <location evidence="1">Nucleus</location>
    </subcellularLocation>
</comment>
<dbReference type="SUPFAM" id="SSF48150">
    <property type="entry name" value="DNA-glycosylase"/>
    <property type="match status" value="1"/>
</dbReference>